<gene>
    <name evidence="2" type="ORF">PENNAL_c0288G11671</name>
</gene>
<reference evidence="3" key="1">
    <citation type="journal article" date="2017" name="Nat. Microbiol.">
        <title>Global analysis of biosynthetic gene clusters reveals vast potential of secondary metabolite production in Penicillium species.</title>
        <authorList>
            <person name="Nielsen J.C."/>
            <person name="Grijseels S."/>
            <person name="Prigent S."/>
            <person name="Ji B."/>
            <person name="Dainat J."/>
            <person name="Nielsen K.F."/>
            <person name="Frisvad J.C."/>
            <person name="Workman M."/>
            <person name="Nielsen J."/>
        </authorList>
    </citation>
    <scope>NUCLEOTIDE SEQUENCE [LARGE SCALE GENOMIC DNA]</scope>
    <source>
        <strain evidence="3">IBT 13039</strain>
    </source>
</reference>
<keyword evidence="3" id="KW-1185">Reference proteome</keyword>
<sequence length="118" mass="12926">MSIGMSNELAHEPENFETAHAHFLASLASLEMPPESLHFRKWLRTFTGWTEMPFGSSSLPYCAYRISGIFIINILVIVAFALIVVVPVSTVIAIGPRMGSTPLEFGLQALFAGLEEVS</sequence>
<name>A0A1V6WEJ6_PENNA</name>
<dbReference type="EMBL" id="MOOB01000288">
    <property type="protein sequence ID" value="OQE61346.1"/>
    <property type="molecule type" value="Genomic_DNA"/>
</dbReference>
<evidence type="ECO:0000313" key="2">
    <source>
        <dbReference type="EMBL" id="OQE61346.1"/>
    </source>
</evidence>
<keyword evidence="1" id="KW-0812">Transmembrane</keyword>
<keyword evidence="1" id="KW-1133">Transmembrane helix</keyword>
<evidence type="ECO:0000313" key="3">
    <source>
        <dbReference type="Proteomes" id="UP000191691"/>
    </source>
</evidence>
<evidence type="ECO:0000256" key="1">
    <source>
        <dbReference type="SAM" id="Phobius"/>
    </source>
</evidence>
<dbReference type="Proteomes" id="UP000191691">
    <property type="component" value="Unassembled WGS sequence"/>
</dbReference>
<dbReference type="AlphaFoldDB" id="A0A1V6WEJ6"/>
<protein>
    <submittedName>
        <fullName evidence="2">Uncharacterized protein</fullName>
    </submittedName>
</protein>
<feature type="transmembrane region" description="Helical" evidence="1">
    <location>
        <begin position="66"/>
        <end position="94"/>
    </location>
</feature>
<organism evidence="2 3">
    <name type="scientific">Penicillium nalgiovense</name>
    <dbReference type="NCBI Taxonomy" id="60175"/>
    <lineage>
        <taxon>Eukaryota</taxon>
        <taxon>Fungi</taxon>
        <taxon>Dikarya</taxon>
        <taxon>Ascomycota</taxon>
        <taxon>Pezizomycotina</taxon>
        <taxon>Eurotiomycetes</taxon>
        <taxon>Eurotiomycetidae</taxon>
        <taxon>Eurotiales</taxon>
        <taxon>Aspergillaceae</taxon>
        <taxon>Penicillium</taxon>
    </lineage>
</organism>
<keyword evidence="1" id="KW-0472">Membrane</keyword>
<accession>A0A1V6WEJ6</accession>
<proteinExistence type="predicted"/>
<comment type="caution">
    <text evidence="2">The sequence shown here is derived from an EMBL/GenBank/DDBJ whole genome shotgun (WGS) entry which is preliminary data.</text>
</comment>